<organism evidence="10">
    <name type="scientific">Salinispirillum sp. LH 10-3-1</name>
    <dbReference type="NCBI Taxonomy" id="2952525"/>
    <lineage>
        <taxon>Bacteria</taxon>
        <taxon>Pseudomonadati</taxon>
        <taxon>Pseudomonadota</taxon>
        <taxon>Gammaproteobacteria</taxon>
        <taxon>Oceanospirillales</taxon>
        <taxon>Saccharospirillaceae</taxon>
        <taxon>Salinispirillum</taxon>
    </lineage>
</organism>
<dbReference type="EMBL" id="CP101717">
    <property type="protein sequence ID" value="WLD58946.1"/>
    <property type="molecule type" value="Genomic_DNA"/>
</dbReference>
<dbReference type="GO" id="GO:0004042">
    <property type="term" value="F:L-glutamate N-acetyltransferase activity"/>
    <property type="evidence" value="ECO:0007669"/>
    <property type="project" value="UniProtKB-UniRule"/>
</dbReference>
<evidence type="ECO:0000256" key="5">
    <source>
        <dbReference type="ARBA" id="ARBA00022679"/>
    </source>
</evidence>
<comment type="pathway">
    <text evidence="1 8">Amino-acid biosynthesis; L-arginine biosynthesis; N(2)-acetyl-L-ornithine from L-glutamate: step 1/4.</text>
</comment>
<dbReference type="Gene3D" id="3.40.630.30">
    <property type="match status" value="1"/>
</dbReference>
<dbReference type="AlphaFoldDB" id="A0AB38YHV8"/>
<evidence type="ECO:0000256" key="4">
    <source>
        <dbReference type="ARBA" id="ARBA00022605"/>
    </source>
</evidence>
<dbReference type="InterPro" id="IPR036393">
    <property type="entry name" value="AceGlu_kinase-like_sf"/>
</dbReference>
<dbReference type="InterPro" id="IPR000182">
    <property type="entry name" value="GNAT_dom"/>
</dbReference>
<dbReference type="Gene3D" id="3.40.1160.10">
    <property type="entry name" value="Acetylglutamate kinase-like"/>
    <property type="match status" value="1"/>
</dbReference>
<dbReference type="NCBIfam" id="NF003641">
    <property type="entry name" value="PRK05279.1"/>
    <property type="match status" value="1"/>
</dbReference>
<sequence>MSLSTDQFLDFFRSTSPYIHAHRGKTLVVCLSGEAIDEGSSALIHDLALLRSLGLRLVVVFGARPQIGRALSHVGIEDDFSDNLRVTTAETLHHVIGAAQHLLVRLQAEFSRGLVNSPMHGAAVRTVTGNYVYARPRGILNGVDLQFTGSVRRVAGQDICHQLDNGNVVLVPPYGFSVTGELFNLSALEVARDCARAIRADKLVILGQMAASLPDPAVTSQLTPQALHDTLSDLSHDAPGYQEAQTALLACQQGIPRVHLLPADEPGGLLRELYTRDGCGIMITRDEYDTFRPARSDDIGGILELLKPLEDQGILVRRSRELLEQEVDHFVVNERDGMIIGCAALHPFPTEKGHQAELACVAVHADYQVHGRGAQLLRHIEHKALHAGVTQLFALTTHTTHWFLENGFQAGKVSDLPDERQALYNYQRNSRVLIKALKSHK</sequence>
<keyword evidence="4 8" id="KW-0028">Amino-acid biosynthesis</keyword>
<evidence type="ECO:0000256" key="8">
    <source>
        <dbReference type="HAMAP-Rule" id="MF_01105"/>
    </source>
</evidence>
<dbReference type="EC" id="2.3.1.1" evidence="8"/>
<comment type="catalytic activity">
    <reaction evidence="7 8">
        <text>L-glutamate + acetyl-CoA = N-acetyl-L-glutamate + CoA + H(+)</text>
        <dbReference type="Rhea" id="RHEA:24292"/>
        <dbReference type="ChEBI" id="CHEBI:15378"/>
        <dbReference type="ChEBI" id="CHEBI:29985"/>
        <dbReference type="ChEBI" id="CHEBI:44337"/>
        <dbReference type="ChEBI" id="CHEBI:57287"/>
        <dbReference type="ChEBI" id="CHEBI:57288"/>
        <dbReference type="EC" id="2.3.1.1"/>
    </reaction>
</comment>
<dbReference type="SUPFAM" id="SSF55729">
    <property type="entry name" value="Acyl-CoA N-acyltransferases (Nat)"/>
    <property type="match status" value="1"/>
</dbReference>
<keyword evidence="5 8" id="KW-0808">Transferase</keyword>
<dbReference type="InterPro" id="IPR033719">
    <property type="entry name" value="NAGS_kin"/>
</dbReference>
<proteinExistence type="inferred from homology"/>
<evidence type="ECO:0000256" key="2">
    <source>
        <dbReference type="ARBA" id="ARBA00009145"/>
    </source>
</evidence>
<keyword evidence="6 8" id="KW-0012">Acyltransferase</keyword>
<dbReference type="PANTHER" id="PTHR30602:SF12">
    <property type="entry name" value="AMINO-ACID ACETYLTRANSFERASE NAGS1, CHLOROPLASTIC-RELATED"/>
    <property type="match status" value="1"/>
</dbReference>
<comment type="similarity">
    <text evidence="2 8">Belongs to the acetyltransferase family. ArgA subfamily.</text>
</comment>
<dbReference type="PIRSF" id="PIRSF000423">
    <property type="entry name" value="ArgA"/>
    <property type="match status" value="1"/>
</dbReference>
<keyword evidence="8" id="KW-0963">Cytoplasm</keyword>
<name>A0AB38YHV8_9GAMM</name>
<accession>A0AB38YHV8</accession>
<dbReference type="InterPro" id="IPR001048">
    <property type="entry name" value="Asp/Glu/Uridylate_kinase"/>
</dbReference>
<gene>
    <name evidence="8 10" type="primary">argA</name>
    <name evidence="10" type="ORF">NFC81_03940</name>
</gene>
<dbReference type="SUPFAM" id="SSF53633">
    <property type="entry name" value="Carbamate kinase-like"/>
    <property type="match status" value="1"/>
</dbReference>
<dbReference type="CDD" id="cd04237">
    <property type="entry name" value="AAK_NAGS-ABP"/>
    <property type="match status" value="1"/>
</dbReference>
<dbReference type="InterPro" id="IPR010167">
    <property type="entry name" value="NH2A_AcTrfase"/>
</dbReference>
<evidence type="ECO:0000256" key="7">
    <source>
        <dbReference type="ARBA" id="ARBA00048372"/>
    </source>
</evidence>
<dbReference type="HAMAP" id="MF_01105">
    <property type="entry name" value="N_acetyl_glu_synth"/>
    <property type="match status" value="1"/>
</dbReference>
<dbReference type="InterPro" id="IPR016181">
    <property type="entry name" value="Acyl_CoA_acyltransferase"/>
</dbReference>
<evidence type="ECO:0000256" key="3">
    <source>
        <dbReference type="ARBA" id="ARBA00022571"/>
    </source>
</evidence>
<dbReference type="PANTHER" id="PTHR30602">
    <property type="entry name" value="AMINO-ACID ACETYLTRANSFERASE"/>
    <property type="match status" value="1"/>
</dbReference>
<dbReference type="Pfam" id="PF00696">
    <property type="entry name" value="AA_kinase"/>
    <property type="match status" value="1"/>
</dbReference>
<keyword evidence="3 8" id="KW-0055">Arginine biosynthesis</keyword>
<dbReference type="CDD" id="cd04301">
    <property type="entry name" value="NAT_SF"/>
    <property type="match status" value="1"/>
</dbReference>
<dbReference type="RefSeq" id="WP_304996234.1">
    <property type="nucleotide sequence ID" value="NZ_CP101717.1"/>
</dbReference>
<dbReference type="GO" id="GO:0005737">
    <property type="term" value="C:cytoplasm"/>
    <property type="evidence" value="ECO:0007669"/>
    <property type="project" value="UniProtKB-SubCell"/>
</dbReference>
<evidence type="ECO:0000259" key="9">
    <source>
        <dbReference type="PROSITE" id="PS51186"/>
    </source>
</evidence>
<comment type="subcellular location">
    <subcellularLocation>
        <location evidence="8">Cytoplasm</location>
    </subcellularLocation>
</comment>
<protein>
    <recommendedName>
        <fullName evidence="8">Amino-acid acetyltransferase</fullName>
        <ecNumber evidence="8">2.3.1.1</ecNumber>
    </recommendedName>
    <alternativeName>
        <fullName evidence="8">N-acetylglutamate synthase</fullName>
        <shortName evidence="8">AGS</shortName>
        <shortName evidence="8">NAGS</shortName>
    </alternativeName>
</protein>
<reference evidence="10" key="1">
    <citation type="submission" date="2022-07" db="EMBL/GenBank/DDBJ databases">
        <title>Complete genome sequence of Salinispirillum sp. LH10-3-1 capable of multiple carbohydrate inversion isolated from a soda lake.</title>
        <authorList>
            <person name="Liu J."/>
            <person name="Zhai Y."/>
            <person name="Zhang H."/>
            <person name="Yang H."/>
            <person name="Qu J."/>
            <person name="Li J."/>
        </authorList>
    </citation>
    <scope>NUCLEOTIDE SEQUENCE</scope>
    <source>
        <strain evidence="10">LH 10-3-1</strain>
    </source>
</reference>
<evidence type="ECO:0000256" key="1">
    <source>
        <dbReference type="ARBA" id="ARBA00004925"/>
    </source>
</evidence>
<comment type="miscellaneous">
    <text evidence="8">In bacteria which possess the bifunctional enzyme ornithine acetyltransferase/N-acetylglutamate synthase (ArgJ), ArgA fulfills an anaplerotic role.</text>
</comment>
<dbReference type="NCBIfam" id="TIGR01890">
    <property type="entry name" value="N-Ac-Glu-synth"/>
    <property type="match status" value="1"/>
</dbReference>
<dbReference type="GO" id="GO:0006526">
    <property type="term" value="P:L-arginine biosynthetic process"/>
    <property type="evidence" value="ECO:0007669"/>
    <property type="project" value="UniProtKB-UniRule"/>
</dbReference>
<dbReference type="PROSITE" id="PS51186">
    <property type="entry name" value="GNAT"/>
    <property type="match status" value="1"/>
</dbReference>
<evidence type="ECO:0000313" key="10">
    <source>
        <dbReference type="EMBL" id="WLD58946.1"/>
    </source>
</evidence>
<feature type="domain" description="N-acetyltransferase" evidence="9">
    <location>
        <begin position="289"/>
        <end position="430"/>
    </location>
</feature>
<evidence type="ECO:0000256" key="6">
    <source>
        <dbReference type="ARBA" id="ARBA00023315"/>
    </source>
</evidence>
<dbReference type="Pfam" id="PF00583">
    <property type="entry name" value="Acetyltransf_1"/>
    <property type="match status" value="1"/>
</dbReference>